<dbReference type="Proteomes" id="UP000003160">
    <property type="component" value="Unassembled WGS sequence"/>
</dbReference>
<organism evidence="2 3">
    <name type="scientific">Hallella bergensis DSM 17361</name>
    <dbReference type="NCBI Taxonomy" id="585502"/>
    <lineage>
        <taxon>Bacteria</taxon>
        <taxon>Pseudomonadati</taxon>
        <taxon>Bacteroidota</taxon>
        <taxon>Bacteroidia</taxon>
        <taxon>Bacteroidales</taxon>
        <taxon>Prevotellaceae</taxon>
        <taxon>Hallella</taxon>
    </lineage>
</organism>
<sequence length="714" mass="77204">MKERIKNVAHIATNAFLCLLCCFVGVSCSDDTTDDTAFQLFYSDVTDIGPSMTMRLYEPTYIGPKPSDFSIVGIKLDDSNVEASSFNIDPETGAIIIENTGKLAIGNYALSVACKAGGKGYTFNDIVHVNMMRTVPEGIVATPNKIEVSYEDVMSKSGEALPSSQITTDGNHIHINKYVIANVRHEGEQVANEDRFTVSGKGVVGFGSKHTDLNPGKYVIDLKLTTAVVDEQSEEGLFANAVEFDITSKPLTLTYEPDNSKVEFNPTAPVKSVVPVMVGSRDGLKFEISKKTPADAPITIDPATGELSMGANTLAVGTECKVSVKVSNPYGSSDFDEAYTFTIVPFIHPIKTFAYPAAAEMMEGTAFIQKVSNMDGDEVKYSFKELPSALQNQLTINAQTGEISAAKGNTIARGQYTVTVVAENTKGSKTATFTLNVVKNKYMFSYVSWGNNLNLTPVEKYASQYRRTESGSFTMKVVSSDIEKGVSAVYAIDKGNSSTGAKIDAHSGEITFDSWKDGRVFVVVVKTTTGKGTPGEVTIKTPVFVHCSAPVKGVTVNYTPFVFQVNPRKGGSSVAPKIIGADPSKFLMDYRRSFNYYNIGGPESHVTGQLKAGQTTTFMYKMWQSYYGNAAVNAGARKPVSYYDNKASLNTALCYVDATKGCAITVNPGKWQADQEFANGVFIGQMTFVTDGNPSKVAKGSQVFPVAIWFNTDF</sequence>
<dbReference type="Gene3D" id="2.30.30.1270">
    <property type="match status" value="1"/>
</dbReference>
<keyword evidence="1" id="KW-0732">Signal</keyword>
<dbReference type="eggNOG" id="ENOG5033RMY">
    <property type="taxonomic scope" value="Bacteria"/>
</dbReference>
<dbReference type="Gene3D" id="2.60.40.60">
    <property type="entry name" value="Cadherins"/>
    <property type="match status" value="1"/>
</dbReference>
<keyword evidence="3" id="KW-1185">Reference proteome</keyword>
<dbReference type="AlphaFoldDB" id="D1PVS0"/>
<dbReference type="Gene3D" id="2.60.40.2730">
    <property type="match status" value="1"/>
</dbReference>
<feature type="chain" id="PRO_5003026662" evidence="1">
    <location>
        <begin position="30"/>
        <end position="714"/>
    </location>
</feature>
<dbReference type="InterPro" id="IPR032529">
    <property type="entry name" value="BT4661-like"/>
</dbReference>
<dbReference type="Gene3D" id="2.60.40.2710">
    <property type="match status" value="1"/>
</dbReference>
<evidence type="ECO:0000313" key="3">
    <source>
        <dbReference type="Proteomes" id="UP000003160"/>
    </source>
</evidence>
<dbReference type="PROSITE" id="PS51257">
    <property type="entry name" value="PROKAR_LIPOPROTEIN"/>
    <property type="match status" value="1"/>
</dbReference>
<dbReference type="OrthoDB" id="1003436at2"/>
<accession>D1PVS0</accession>
<dbReference type="EMBL" id="ACKS01000043">
    <property type="protein sequence ID" value="EFA44524.1"/>
    <property type="molecule type" value="Genomic_DNA"/>
</dbReference>
<dbReference type="Gene3D" id="2.60.40.2720">
    <property type="match status" value="1"/>
</dbReference>
<feature type="signal peptide" evidence="1">
    <location>
        <begin position="1"/>
        <end position="29"/>
    </location>
</feature>
<dbReference type="InterPro" id="IPR013783">
    <property type="entry name" value="Ig-like_fold"/>
</dbReference>
<proteinExistence type="predicted"/>
<dbReference type="CDD" id="cd11304">
    <property type="entry name" value="Cadherin_repeat"/>
    <property type="match status" value="1"/>
</dbReference>
<dbReference type="Pfam" id="PF16319">
    <property type="entry name" value="SGBP_BT4661-like"/>
    <property type="match status" value="1"/>
</dbReference>
<reference evidence="2 3" key="1">
    <citation type="submission" date="2009-10" db="EMBL/GenBank/DDBJ databases">
        <authorList>
            <person name="Qin X."/>
            <person name="Bachman B."/>
            <person name="Battles P."/>
            <person name="Bell A."/>
            <person name="Bess C."/>
            <person name="Bickham C."/>
            <person name="Chaboub L."/>
            <person name="Chen D."/>
            <person name="Coyle M."/>
            <person name="Deiros D.R."/>
            <person name="Dinh H."/>
            <person name="Forbes L."/>
            <person name="Fowler G."/>
            <person name="Francisco L."/>
            <person name="Fu Q."/>
            <person name="Gubbala S."/>
            <person name="Hale W."/>
            <person name="Han Y."/>
            <person name="Hemphill L."/>
            <person name="Highlander S.K."/>
            <person name="Hirani K."/>
            <person name="Hogues M."/>
            <person name="Jackson L."/>
            <person name="Jakkamsetti A."/>
            <person name="Javaid M."/>
            <person name="Jiang H."/>
            <person name="Korchina V."/>
            <person name="Kovar C."/>
            <person name="Lara F."/>
            <person name="Lee S."/>
            <person name="Mata R."/>
            <person name="Mathew T."/>
            <person name="Moen C."/>
            <person name="Morales K."/>
            <person name="Munidasa M."/>
            <person name="Nazareth L."/>
            <person name="Ngo R."/>
            <person name="Nguyen L."/>
            <person name="Okwuonu G."/>
            <person name="Ongeri F."/>
            <person name="Patil S."/>
            <person name="Petrosino J."/>
            <person name="Pham C."/>
            <person name="Pham P."/>
            <person name="Pu L.-L."/>
            <person name="Puazo M."/>
            <person name="Raj R."/>
            <person name="Reid J."/>
            <person name="Rouhana J."/>
            <person name="Saada N."/>
            <person name="Shang Y."/>
            <person name="Simmons D."/>
            <person name="Thornton R."/>
            <person name="Warren J."/>
            <person name="Weissenberger G."/>
            <person name="Zhang J."/>
            <person name="Zhang L."/>
            <person name="Zhou C."/>
            <person name="Zhu D."/>
            <person name="Muzny D."/>
            <person name="Worley K."/>
            <person name="Gibbs R."/>
        </authorList>
    </citation>
    <scope>NUCLEOTIDE SEQUENCE [LARGE SCALE GENOMIC DNA]</scope>
    <source>
        <strain evidence="2 3">DSM 17361</strain>
    </source>
</reference>
<evidence type="ECO:0000256" key="1">
    <source>
        <dbReference type="SAM" id="SignalP"/>
    </source>
</evidence>
<evidence type="ECO:0000313" key="2">
    <source>
        <dbReference type="EMBL" id="EFA44524.1"/>
    </source>
</evidence>
<name>D1PVS0_9BACT</name>
<dbReference type="RefSeq" id="WP_007173169.1">
    <property type="nucleotide sequence ID" value="NZ_GG704780.1"/>
</dbReference>
<comment type="caution">
    <text evidence="2">The sequence shown here is derived from an EMBL/GenBank/DDBJ whole genome shotgun (WGS) entry which is preliminary data.</text>
</comment>
<protein>
    <submittedName>
        <fullName evidence="2">Cadherin domain protein</fullName>
    </submittedName>
</protein>
<dbReference type="Gene3D" id="2.60.40.10">
    <property type="entry name" value="Immunoglobulins"/>
    <property type="match status" value="1"/>
</dbReference>
<gene>
    <name evidence="2" type="ORF">HMPREF0645_1055</name>
</gene>
<dbReference type="HOGENOM" id="CLU_388150_0_0_10"/>